<comment type="caution">
    <text evidence="1">The sequence shown here is derived from an EMBL/GenBank/DDBJ whole genome shotgun (WGS) entry which is preliminary data.</text>
</comment>
<dbReference type="Proteomes" id="UP001237642">
    <property type="component" value="Unassembled WGS sequence"/>
</dbReference>
<organism evidence="1 2">
    <name type="scientific">Heracleum sosnowskyi</name>
    <dbReference type="NCBI Taxonomy" id="360622"/>
    <lineage>
        <taxon>Eukaryota</taxon>
        <taxon>Viridiplantae</taxon>
        <taxon>Streptophyta</taxon>
        <taxon>Embryophyta</taxon>
        <taxon>Tracheophyta</taxon>
        <taxon>Spermatophyta</taxon>
        <taxon>Magnoliopsida</taxon>
        <taxon>eudicotyledons</taxon>
        <taxon>Gunneridae</taxon>
        <taxon>Pentapetalae</taxon>
        <taxon>asterids</taxon>
        <taxon>campanulids</taxon>
        <taxon>Apiales</taxon>
        <taxon>Apiaceae</taxon>
        <taxon>Apioideae</taxon>
        <taxon>apioid superclade</taxon>
        <taxon>Tordylieae</taxon>
        <taxon>Tordyliinae</taxon>
        <taxon>Heracleum</taxon>
    </lineage>
</organism>
<evidence type="ECO:0000313" key="1">
    <source>
        <dbReference type="EMBL" id="KAK1401493.1"/>
    </source>
</evidence>
<keyword evidence="2" id="KW-1185">Reference proteome</keyword>
<reference evidence="1" key="1">
    <citation type="submission" date="2023-02" db="EMBL/GenBank/DDBJ databases">
        <title>Genome of toxic invasive species Heracleum sosnowskyi carries increased number of genes despite the absence of recent whole-genome duplications.</title>
        <authorList>
            <person name="Schelkunov M."/>
            <person name="Shtratnikova V."/>
            <person name="Makarenko M."/>
            <person name="Klepikova A."/>
            <person name="Omelchenko D."/>
            <person name="Novikova G."/>
            <person name="Obukhova E."/>
            <person name="Bogdanov V."/>
            <person name="Penin A."/>
            <person name="Logacheva M."/>
        </authorList>
    </citation>
    <scope>NUCLEOTIDE SEQUENCE</scope>
    <source>
        <strain evidence="1">Hsosn_3</strain>
        <tissue evidence="1">Leaf</tissue>
    </source>
</reference>
<accession>A0AAD8NBF9</accession>
<name>A0AAD8NBF9_9APIA</name>
<dbReference type="AlphaFoldDB" id="A0AAD8NBF9"/>
<protein>
    <submittedName>
        <fullName evidence="1">Uncharacterized protein</fullName>
    </submittedName>
</protein>
<reference evidence="1" key="2">
    <citation type="submission" date="2023-05" db="EMBL/GenBank/DDBJ databases">
        <authorList>
            <person name="Schelkunov M.I."/>
        </authorList>
    </citation>
    <scope>NUCLEOTIDE SEQUENCE</scope>
    <source>
        <strain evidence="1">Hsosn_3</strain>
        <tissue evidence="1">Leaf</tissue>
    </source>
</reference>
<sequence>MATLAYGKANTAEHCPASVDLGCTSSHLPIYLATGLFGFSCRDEEHRKFKPHQGVVLQLTSLAQVPQRQRPVRCIYDQLAPLICQRYYQKKFSTMIPSPGLADQKKNEVMVYEWRNEELL</sequence>
<proteinExistence type="predicted"/>
<dbReference type="EMBL" id="JAUIZM010000001">
    <property type="protein sequence ID" value="KAK1401493.1"/>
    <property type="molecule type" value="Genomic_DNA"/>
</dbReference>
<evidence type="ECO:0000313" key="2">
    <source>
        <dbReference type="Proteomes" id="UP001237642"/>
    </source>
</evidence>
<gene>
    <name evidence="1" type="ORF">POM88_001098</name>
</gene>